<gene>
    <name evidence="5" type="ORF">CNMCM5623_006744</name>
</gene>
<dbReference type="SUPFAM" id="SSF51338">
    <property type="entry name" value="Composite domain of metallo-dependent hydrolases"/>
    <property type="match status" value="2"/>
</dbReference>
<dbReference type="InterPro" id="IPR050287">
    <property type="entry name" value="MTA/SAH_deaminase"/>
</dbReference>
<comment type="caution">
    <text evidence="5">The sequence shown here is derived from an EMBL/GenBank/DDBJ whole genome shotgun (WGS) entry which is preliminary data.</text>
</comment>
<dbReference type="Gene3D" id="2.30.40.10">
    <property type="entry name" value="Urease, subunit C, domain 1"/>
    <property type="match status" value="1"/>
</dbReference>
<dbReference type="Pfam" id="PF01979">
    <property type="entry name" value="Amidohydro_1"/>
    <property type="match status" value="1"/>
</dbReference>
<evidence type="ECO:0000259" key="4">
    <source>
        <dbReference type="Pfam" id="PF01979"/>
    </source>
</evidence>
<organism evidence="5 6">
    <name type="scientific">Aspergillus felis</name>
    <dbReference type="NCBI Taxonomy" id="1287682"/>
    <lineage>
        <taxon>Eukaryota</taxon>
        <taxon>Fungi</taxon>
        <taxon>Dikarya</taxon>
        <taxon>Ascomycota</taxon>
        <taxon>Pezizomycotina</taxon>
        <taxon>Eurotiomycetes</taxon>
        <taxon>Eurotiomycetidae</taxon>
        <taxon>Eurotiales</taxon>
        <taxon>Aspergillaceae</taxon>
        <taxon>Aspergillus</taxon>
        <taxon>Aspergillus subgen. Fumigati</taxon>
    </lineage>
</organism>
<dbReference type="GO" id="GO:0019239">
    <property type="term" value="F:deaminase activity"/>
    <property type="evidence" value="ECO:0007669"/>
    <property type="project" value="UniProtKB-ARBA"/>
</dbReference>
<dbReference type="InterPro" id="IPR006680">
    <property type="entry name" value="Amidohydro-rel"/>
</dbReference>
<dbReference type="PANTHER" id="PTHR43794:SF11">
    <property type="entry name" value="AMIDOHYDROLASE-RELATED DOMAIN-CONTAINING PROTEIN"/>
    <property type="match status" value="1"/>
</dbReference>
<dbReference type="GO" id="GO:0016814">
    <property type="term" value="F:hydrolase activity, acting on carbon-nitrogen (but not peptide) bonds, in cyclic amidines"/>
    <property type="evidence" value="ECO:0007669"/>
    <property type="project" value="UniProtKB-ARBA"/>
</dbReference>
<dbReference type="OrthoDB" id="194468at2759"/>
<keyword evidence="3" id="KW-0862">Zinc</keyword>
<dbReference type="InterPro" id="IPR011059">
    <property type="entry name" value="Metal-dep_hydrolase_composite"/>
</dbReference>
<dbReference type="FunFam" id="3.20.20.140:FF:000014">
    <property type="entry name" value="5-methylthioadenosine/S-adenosylhomocysteine deaminase"/>
    <property type="match status" value="1"/>
</dbReference>
<reference evidence="5" key="1">
    <citation type="submission" date="2020-06" db="EMBL/GenBank/DDBJ databases">
        <title>Draft genome sequences of strains closely related to Aspergillus parafelis and Aspergillus hiratsukae.</title>
        <authorList>
            <person name="Dos Santos R.A.C."/>
            <person name="Rivero-Menendez O."/>
            <person name="Steenwyk J.L."/>
            <person name="Mead M.E."/>
            <person name="Goldman G.H."/>
            <person name="Alastruey-Izquierdo A."/>
            <person name="Rokas A."/>
        </authorList>
    </citation>
    <scope>NUCLEOTIDE SEQUENCE</scope>
    <source>
        <strain evidence="5">CNM-CM5623</strain>
    </source>
</reference>
<dbReference type="CDD" id="cd01298">
    <property type="entry name" value="ATZ_TRZ_like"/>
    <property type="match status" value="1"/>
</dbReference>
<keyword evidence="2" id="KW-0378">Hydrolase</keyword>
<evidence type="ECO:0000313" key="5">
    <source>
        <dbReference type="EMBL" id="KAF7161067.1"/>
    </source>
</evidence>
<name>A0A8H6UNN5_9EURO</name>
<evidence type="ECO:0000256" key="3">
    <source>
        <dbReference type="ARBA" id="ARBA00022833"/>
    </source>
</evidence>
<evidence type="ECO:0000256" key="1">
    <source>
        <dbReference type="ARBA" id="ARBA00022723"/>
    </source>
</evidence>
<protein>
    <recommendedName>
        <fullName evidence="4">Amidohydrolase-related domain-containing protein</fullName>
    </recommendedName>
</protein>
<dbReference type="SUPFAM" id="SSF51556">
    <property type="entry name" value="Metallo-dependent hydrolases"/>
    <property type="match status" value="1"/>
</dbReference>
<sequence length="463" mass="50757">MLYTHATIITVDPSRRIIEDGAILVADELIADLGKTDMLRAKYPTEEEYDLSGRIVIPGLISTHMHTAQTLLRGTADDLELVSWLCERIWVLQGNFTAEDGYAAARLSIGEMLKSGTTCFLESMEFADRYGFDGLCRAVEESGIRGCLGKIVMDIARYAQDDAWAMHPGLVEDRQTSLLGTLQMWEKWNGKANDRIRVWFGARTPGGVSDSLYREMTALSRQKNIPITMHCAEVRADRDFFASVKHTPMSYCASVGLLSPSTVLVHMVHLDDADIATLAASGTHVAHCPTSNAKLASGICRVPDLQRAGVNIGLGTDGAPCNNTCDLLQEMKLAGIIHKSVSYDPTAVPAETVLEMATINGARALGLDDRIGSLEVGKKADFVAIDTRRIHLQPWFNPVSAVVYTATGRDVDVVVVDGRMLVRNGELLTMDEAEIVREAQQRSREVVARAGLTERVKGRWPVE</sequence>
<proteinExistence type="predicted"/>
<dbReference type="InterPro" id="IPR032466">
    <property type="entry name" value="Metal_Hydrolase"/>
</dbReference>
<dbReference type="Gene3D" id="3.20.20.140">
    <property type="entry name" value="Metal-dependent hydrolases"/>
    <property type="match status" value="1"/>
</dbReference>
<evidence type="ECO:0000256" key="2">
    <source>
        <dbReference type="ARBA" id="ARBA00022801"/>
    </source>
</evidence>
<dbReference type="GO" id="GO:0046872">
    <property type="term" value="F:metal ion binding"/>
    <property type="evidence" value="ECO:0007669"/>
    <property type="project" value="UniProtKB-KW"/>
</dbReference>
<dbReference type="Proteomes" id="UP000654922">
    <property type="component" value="Unassembled WGS sequence"/>
</dbReference>
<dbReference type="PANTHER" id="PTHR43794">
    <property type="entry name" value="AMINOHYDROLASE SSNA-RELATED"/>
    <property type="match status" value="1"/>
</dbReference>
<keyword evidence="1" id="KW-0479">Metal-binding</keyword>
<accession>A0A8H6UNN5</accession>
<dbReference type="EMBL" id="JACBAE010001366">
    <property type="protein sequence ID" value="KAF7161067.1"/>
    <property type="molecule type" value="Genomic_DNA"/>
</dbReference>
<feature type="domain" description="Amidohydrolase-related" evidence="4">
    <location>
        <begin position="55"/>
        <end position="420"/>
    </location>
</feature>
<evidence type="ECO:0000313" key="6">
    <source>
        <dbReference type="Proteomes" id="UP000654922"/>
    </source>
</evidence>
<dbReference type="AlphaFoldDB" id="A0A8H6UNN5"/>